<organism evidence="1 2">
    <name type="scientific">Aspergillus fumigatus</name>
    <name type="common">Neosartorya fumigata</name>
    <dbReference type="NCBI Taxonomy" id="746128"/>
    <lineage>
        <taxon>Eukaryota</taxon>
        <taxon>Fungi</taxon>
        <taxon>Dikarya</taxon>
        <taxon>Ascomycota</taxon>
        <taxon>Pezizomycotina</taxon>
        <taxon>Eurotiomycetes</taxon>
        <taxon>Eurotiomycetidae</taxon>
        <taxon>Eurotiales</taxon>
        <taxon>Aspergillaceae</taxon>
        <taxon>Aspergillus</taxon>
        <taxon>Aspergillus subgen. Fumigati</taxon>
    </lineage>
</organism>
<dbReference type="SUPFAM" id="SSF51556">
    <property type="entry name" value="Metallo-dependent hydrolases"/>
    <property type="match status" value="1"/>
</dbReference>
<proteinExistence type="predicted"/>
<gene>
    <name evidence="1" type="ORF">KXV57_000544</name>
</gene>
<comment type="caution">
    <text evidence="1">The sequence shown here is derived from an EMBL/GenBank/DDBJ whole genome shotgun (WGS) entry which is preliminary data.</text>
</comment>
<dbReference type="InterPro" id="IPR032466">
    <property type="entry name" value="Metal_Hydrolase"/>
</dbReference>
<dbReference type="Gene3D" id="3.20.20.140">
    <property type="entry name" value="Metal-dependent hydrolases"/>
    <property type="match status" value="1"/>
</dbReference>
<dbReference type="AlphaFoldDB" id="A0A229XZA5"/>
<dbReference type="EMBL" id="JAIBSC010000103">
    <property type="protein sequence ID" value="KAH1897756.1"/>
    <property type="molecule type" value="Genomic_DNA"/>
</dbReference>
<evidence type="ECO:0000313" key="2">
    <source>
        <dbReference type="Proteomes" id="UP000813423"/>
    </source>
</evidence>
<sequence>MTLFLNTLAWQKKRRKRDASLYIALWDCERYMRQAHDLTGVRLQSSNEHGIGCTVISLTVPGTQGIADKTEAETATVTNNWIAEQVKEHRDLLGAFACL</sequence>
<protein>
    <submittedName>
        <fullName evidence="1">Uncharacterized protein</fullName>
    </submittedName>
</protein>
<evidence type="ECO:0000313" key="1">
    <source>
        <dbReference type="EMBL" id="KAH1897756.1"/>
    </source>
</evidence>
<accession>A0A229XZA5</accession>
<reference evidence="1" key="1">
    <citation type="submission" date="2021-08" db="EMBL/GenBank/DDBJ databases">
        <title>Global Aspergillus fumigatus from environmental and clinical sources.</title>
        <authorList>
            <person name="Barber A."/>
            <person name="Sae-Ong T."/>
        </authorList>
    </citation>
    <scope>NUCLEOTIDE SEQUENCE</scope>
    <source>
        <strain evidence="1">NRZ-2016-071</strain>
    </source>
</reference>
<dbReference type="Proteomes" id="UP000813423">
    <property type="component" value="Unassembled WGS sequence"/>
</dbReference>
<name>A0A229XZA5_ASPFM</name>